<dbReference type="Pfam" id="PF00356">
    <property type="entry name" value="LacI"/>
    <property type="match status" value="1"/>
</dbReference>
<dbReference type="EMBL" id="WRPM01000103">
    <property type="protein sequence ID" value="MVT27688.1"/>
    <property type="molecule type" value="Genomic_DNA"/>
</dbReference>
<dbReference type="AlphaFoldDB" id="A0A7K1UMI5"/>
<evidence type="ECO:0000313" key="5">
    <source>
        <dbReference type="EMBL" id="MVT27688.1"/>
    </source>
</evidence>
<evidence type="ECO:0000313" key="6">
    <source>
        <dbReference type="Proteomes" id="UP000460157"/>
    </source>
</evidence>
<dbReference type="OrthoDB" id="4268837at2"/>
<protein>
    <submittedName>
        <fullName evidence="5">LacI family DNA-binding transcriptional regulator</fullName>
    </submittedName>
</protein>
<dbReference type="SUPFAM" id="SSF47413">
    <property type="entry name" value="lambda repressor-like DNA-binding domains"/>
    <property type="match status" value="1"/>
</dbReference>
<gene>
    <name evidence="5" type="ORF">GNZ21_15225</name>
</gene>
<keyword evidence="3" id="KW-0804">Transcription</keyword>
<dbReference type="PRINTS" id="PR00036">
    <property type="entry name" value="HTHLACI"/>
</dbReference>
<evidence type="ECO:0000256" key="3">
    <source>
        <dbReference type="ARBA" id="ARBA00023163"/>
    </source>
</evidence>
<reference evidence="5 6" key="1">
    <citation type="submission" date="2019-12" db="EMBL/GenBank/DDBJ databases">
        <title>Nesterenkonia muleiensis sp. nov., a novel actinobacterium isolated from sap of Populus euphratica.</title>
        <authorList>
            <person name="Wang R."/>
        </authorList>
    </citation>
    <scope>NUCLEOTIDE SEQUENCE [LARGE SCALE GENOMIC DNA]</scope>
    <source>
        <strain evidence="5 6">F10</strain>
    </source>
</reference>
<dbReference type="InterPro" id="IPR028082">
    <property type="entry name" value="Peripla_BP_I"/>
</dbReference>
<dbReference type="PANTHER" id="PTHR30146">
    <property type="entry name" value="LACI-RELATED TRANSCRIPTIONAL REPRESSOR"/>
    <property type="match status" value="1"/>
</dbReference>
<dbReference type="PROSITE" id="PS00356">
    <property type="entry name" value="HTH_LACI_1"/>
    <property type="match status" value="1"/>
</dbReference>
<dbReference type="CDD" id="cd01392">
    <property type="entry name" value="HTH_LacI"/>
    <property type="match status" value="1"/>
</dbReference>
<dbReference type="SMART" id="SM00354">
    <property type="entry name" value="HTH_LACI"/>
    <property type="match status" value="1"/>
</dbReference>
<keyword evidence="6" id="KW-1185">Reference proteome</keyword>
<keyword evidence="1" id="KW-0805">Transcription regulation</keyword>
<dbReference type="Gene3D" id="3.40.50.2300">
    <property type="match status" value="2"/>
</dbReference>
<dbReference type="Gene3D" id="1.10.260.40">
    <property type="entry name" value="lambda repressor-like DNA-binding domains"/>
    <property type="match status" value="1"/>
</dbReference>
<organism evidence="5 6">
    <name type="scientific">Nesterenkonia alkaliphila</name>
    <dbReference type="NCBI Taxonomy" id="1463631"/>
    <lineage>
        <taxon>Bacteria</taxon>
        <taxon>Bacillati</taxon>
        <taxon>Actinomycetota</taxon>
        <taxon>Actinomycetes</taxon>
        <taxon>Micrococcales</taxon>
        <taxon>Micrococcaceae</taxon>
        <taxon>Nesterenkonia</taxon>
    </lineage>
</organism>
<dbReference type="PANTHER" id="PTHR30146:SF109">
    <property type="entry name" value="HTH-TYPE TRANSCRIPTIONAL REGULATOR GALS"/>
    <property type="match status" value="1"/>
</dbReference>
<evidence type="ECO:0000256" key="2">
    <source>
        <dbReference type="ARBA" id="ARBA00023125"/>
    </source>
</evidence>
<dbReference type="CDD" id="cd06267">
    <property type="entry name" value="PBP1_LacI_sugar_binding-like"/>
    <property type="match status" value="1"/>
</dbReference>
<name>A0A7K1UMI5_9MICC</name>
<sequence length="343" mass="36350">MPAAGKDTVPAKRLPTLEDVAARAGVSRATASRVVNADPRVGNLARTAVQEAIEQLGYRPNRNARSLVRPEADSIAVVVPEAEQTVFSDPFFAALLAAITQSLADSPVQVLLAMGQPGNSQKIERYLRGGYTDGAIVVSHHKDDHIWQVLHATKLPAVYVGRPYAGDVGIPYVDVDNRAGGTLAAEHLISTGRRRIGTITGPLDMAASEDRMLGWQQALQQAGLAADLMEHGDFTASSGALAMQRLLNRVPELDGLFVASDLMAVSAIHELQAAGRRVPEEVAVVGFDNTQAAQLTRPPLTTVVNPVGALASTAVEMLLKLLGGSQVEERVILGTELIQRASA</sequence>
<keyword evidence="2 5" id="KW-0238">DNA-binding</keyword>
<dbReference type="PROSITE" id="PS50932">
    <property type="entry name" value="HTH_LACI_2"/>
    <property type="match status" value="1"/>
</dbReference>
<dbReference type="GO" id="GO:0003700">
    <property type="term" value="F:DNA-binding transcription factor activity"/>
    <property type="evidence" value="ECO:0007669"/>
    <property type="project" value="TreeGrafter"/>
</dbReference>
<evidence type="ECO:0000259" key="4">
    <source>
        <dbReference type="PROSITE" id="PS50932"/>
    </source>
</evidence>
<dbReference type="InterPro" id="IPR000843">
    <property type="entry name" value="HTH_LacI"/>
</dbReference>
<dbReference type="Pfam" id="PF13377">
    <property type="entry name" value="Peripla_BP_3"/>
    <property type="match status" value="1"/>
</dbReference>
<proteinExistence type="predicted"/>
<dbReference type="SUPFAM" id="SSF53822">
    <property type="entry name" value="Periplasmic binding protein-like I"/>
    <property type="match status" value="1"/>
</dbReference>
<dbReference type="Proteomes" id="UP000460157">
    <property type="component" value="Unassembled WGS sequence"/>
</dbReference>
<feature type="domain" description="HTH lacI-type" evidence="4">
    <location>
        <begin position="15"/>
        <end position="69"/>
    </location>
</feature>
<evidence type="ECO:0000256" key="1">
    <source>
        <dbReference type="ARBA" id="ARBA00023015"/>
    </source>
</evidence>
<dbReference type="GO" id="GO:0000976">
    <property type="term" value="F:transcription cis-regulatory region binding"/>
    <property type="evidence" value="ECO:0007669"/>
    <property type="project" value="TreeGrafter"/>
</dbReference>
<comment type="caution">
    <text evidence="5">The sequence shown here is derived from an EMBL/GenBank/DDBJ whole genome shotgun (WGS) entry which is preliminary data.</text>
</comment>
<accession>A0A7K1UMI5</accession>
<dbReference type="InterPro" id="IPR010982">
    <property type="entry name" value="Lambda_DNA-bd_dom_sf"/>
</dbReference>
<dbReference type="InterPro" id="IPR046335">
    <property type="entry name" value="LacI/GalR-like_sensor"/>
</dbReference>